<dbReference type="Ensembl" id="ENSGMOT00000045757.1">
    <property type="protein sequence ID" value="ENSGMOP00000026252.1"/>
    <property type="gene ID" value="ENSGMOG00000027030.1"/>
</dbReference>
<comment type="subcellular location">
    <subcellularLocation>
        <location evidence="1">Cytoplasm</location>
        <location evidence="1">Cytosol</location>
    </subcellularLocation>
</comment>
<reference evidence="7" key="2">
    <citation type="submission" date="2025-09" db="UniProtKB">
        <authorList>
            <consortium name="Ensembl"/>
        </authorList>
    </citation>
    <scope>IDENTIFICATION</scope>
</reference>
<feature type="domain" description="CARD" evidence="6">
    <location>
        <begin position="1"/>
        <end position="83"/>
    </location>
</feature>
<keyword evidence="5" id="KW-0395">Inflammatory response</keyword>
<dbReference type="InterPro" id="IPR001315">
    <property type="entry name" value="CARD"/>
</dbReference>
<sequence>FNAKFVDNHRANLIQKVSMVMAITERLGEMVHPETYSNIQAKKTNQDKLRVLYSTLQSGGLRVKAAFYDALETHEPDLLADLG</sequence>
<protein>
    <recommendedName>
        <fullName evidence="6">CARD domain-containing protein</fullName>
    </recommendedName>
</protein>
<dbReference type="GO" id="GO:0006954">
    <property type="term" value="P:inflammatory response"/>
    <property type="evidence" value="ECO:0007669"/>
    <property type="project" value="UniProtKB-KW"/>
</dbReference>
<dbReference type="Proteomes" id="UP000694546">
    <property type="component" value="Chromosome 9"/>
</dbReference>
<evidence type="ECO:0000313" key="7">
    <source>
        <dbReference type="Ensembl" id="ENSGMOP00000026252.1"/>
    </source>
</evidence>
<dbReference type="AlphaFoldDB" id="A0A8C5FCC0"/>
<accession>A0A8C5FCC0</accession>
<evidence type="ECO:0000256" key="5">
    <source>
        <dbReference type="ARBA" id="ARBA00023198"/>
    </source>
</evidence>
<dbReference type="GO" id="GO:0005829">
    <property type="term" value="C:cytosol"/>
    <property type="evidence" value="ECO:0007669"/>
    <property type="project" value="UniProtKB-SubCell"/>
</dbReference>
<keyword evidence="8" id="KW-1185">Reference proteome</keyword>
<evidence type="ECO:0000256" key="1">
    <source>
        <dbReference type="ARBA" id="ARBA00004514"/>
    </source>
</evidence>
<dbReference type="PROSITE" id="PS50209">
    <property type="entry name" value="CARD"/>
    <property type="match status" value="1"/>
</dbReference>
<dbReference type="InterPro" id="IPR033516">
    <property type="entry name" value="CARD8/ASC/NALP1_CARD"/>
</dbReference>
<dbReference type="InterPro" id="IPR011029">
    <property type="entry name" value="DEATH-like_dom_sf"/>
</dbReference>
<evidence type="ECO:0000256" key="3">
    <source>
        <dbReference type="ARBA" id="ARBA00022588"/>
    </source>
</evidence>
<dbReference type="InterPro" id="IPR051249">
    <property type="entry name" value="NLRP_Inflammasome"/>
</dbReference>
<organism evidence="7 8">
    <name type="scientific">Gadus morhua</name>
    <name type="common">Atlantic cod</name>
    <dbReference type="NCBI Taxonomy" id="8049"/>
    <lineage>
        <taxon>Eukaryota</taxon>
        <taxon>Metazoa</taxon>
        <taxon>Chordata</taxon>
        <taxon>Craniata</taxon>
        <taxon>Vertebrata</taxon>
        <taxon>Euteleostomi</taxon>
        <taxon>Actinopterygii</taxon>
        <taxon>Neopterygii</taxon>
        <taxon>Teleostei</taxon>
        <taxon>Neoteleostei</taxon>
        <taxon>Acanthomorphata</taxon>
        <taxon>Zeiogadaria</taxon>
        <taxon>Gadariae</taxon>
        <taxon>Gadiformes</taxon>
        <taxon>Gadoidei</taxon>
        <taxon>Gadidae</taxon>
        <taxon>Gadus</taxon>
    </lineage>
</organism>
<evidence type="ECO:0000256" key="4">
    <source>
        <dbReference type="ARBA" id="ARBA00022859"/>
    </source>
</evidence>
<keyword evidence="4" id="KW-0391">Immunity</keyword>
<dbReference type="CDD" id="cd08330">
    <property type="entry name" value="CARD_ASC_NALP1"/>
    <property type="match status" value="1"/>
</dbReference>
<dbReference type="OMA" id="LGMICSY"/>
<dbReference type="GO" id="GO:0045087">
    <property type="term" value="P:innate immune response"/>
    <property type="evidence" value="ECO:0007669"/>
    <property type="project" value="UniProtKB-KW"/>
</dbReference>
<dbReference type="Pfam" id="PF00619">
    <property type="entry name" value="CARD"/>
    <property type="match status" value="1"/>
</dbReference>
<reference evidence="7" key="1">
    <citation type="submission" date="2025-08" db="UniProtKB">
        <authorList>
            <consortium name="Ensembl"/>
        </authorList>
    </citation>
    <scope>IDENTIFICATION</scope>
</reference>
<dbReference type="PANTHER" id="PTHR46985:SF2">
    <property type="entry name" value="APOPTOSIS-ASSOCIATED SPECK-LIKE PROTEIN CONTAINING A CARD"/>
    <property type="match status" value="1"/>
</dbReference>
<evidence type="ECO:0000259" key="6">
    <source>
        <dbReference type="PROSITE" id="PS50209"/>
    </source>
</evidence>
<dbReference type="SUPFAM" id="SSF47986">
    <property type="entry name" value="DEATH domain"/>
    <property type="match status" value="1"/>
</dbReference>
<dbReference type="GeneTree" id="ENSGT00940000177521"/>
<keyword evidence="3" id="KW-0399">Innate immunity</keyword>
<dbReference type="GO" id="GO:0042981">
    <property type="term" value="P:regulation of apoptotic process"/>
    <property type="evidence" value="ECO:0007669"/>
    <property type="project" value="InterPro"/>
</dbReference>
<dbReference type="Gene3D" id="1.10.533.10">
    <property type="entry name" value="Death Domain, Fas"/>
    <property type="match status" value="1"/>
</dbReference>
<dbReference type="PANTHER" id="PTHR46985">
    <property type="entry name" value="NACHT, LRR AND PYD DOMAINS-CONTAINING PROTEIN 1"/>
    <property type="match status" value="1"/>
</dbReference>
<evidence type="ECO:0000256" key="2">
    <source>
        <dbReference type="ARBA" id="ARBA00022490"/>
    </source>
</evidence>
<evidence type="ECO:0000313" key="8">
    <source>
        <dbReference type="Proteomes" id="UP000694546"/>
    </source>
</evidence>
<keyword evidence="2" id="KW-0963">Cytoplasm</keyword>
<name>A0A8C5FCC0_GADMO</name>
<proteinExistence type="predicted"/>